<keyword evidence="2" id="KW-1185">Reference proteome</keyword>
<reference evidence="1 2" key="1">
    <citation type="submission" date="2020-08" db="EMBL/GenBank/DDBJ databases">
        <title>Genomic Encyclopedia of Type Strains, Phase III (KMG-III): the genomes of soil and plant-associated and newly described type strains.</title>
        <authorList>
            <person name="Whitman W."/>
        </authorList>
    </citation>
    <scope>NUCLEOTIDE SEQUENCE [LARGE SCALE GENOMIC DNA]</scope>
    <source>
        <strain evidence="1 2">CECT 8280</strain>
    </source>
</reference>
<sequence>MTSKDDDLAIELEAAPVVPLRHIASLEVLSAHASEAVRQLQAEERQRLRSDHPSTASALLDIASCLIEHGVHEQHRAFVDALIAKSSRDLVQALQVAWEAQKPREPWTFWTIKREILLLSFHDQAAQKANPKDLSKDSFYPRLRKLGPVVGEFLGVERYENKDGETIDDFTSSNAKRHNELHDKRTEFEKLADRMVQKHLRALLFARQSVALTDHLFGDLLGDLLGHLRPGFDAQVLS</sequence>
<evidence type="ECO:0000313" key="1">
    <source>
        <dbReference type="EMBL" id="MBB3164683.1"/>
    </source>
</evidence>
<organism evidence="1 2">
    <name type="scientific">Rhizobium laguerreae</name>
    <dbReference type="NCBI Taxonomy" id="1076926"/>
    <lineage>
        <taxon>Bacteria</taxon>
        <taxon>Pseudomonadati</taxon>
        <taxon>Pseudomonadota</taxon>
        <taxon>Alphaproteobacteria</taxon>
        <taxon>Hyphomicrobiales</taxon>
        <taxon>Rhizobiaceae</taxon>
        <taxon>Rhizobium/Agrobacterium group</taxon>
        <taxon>Rhizobium</taxon>
    </lineage>
</organism>
<dbReference type="EMBL" id="JACHXX010000008">
    <property type="protein sequence ID" value="MBB3164683.1"/>
    <property type="molecule type" value="Genomic_DNA"/>
</dbReference>
<protein>
    <recommendedName>
        <fullName evidence="3">AbiV family abortive infection protein</fullName>
    </recommendedName>
</protein>
<evidence type="ECO:0008006" key="3">
    <source>
        <dbReference type="Google" id="ProtNLM"/>
    </source>
</evidence>
<evidence type="ECO:0000313" key="2">
    <source>
        <dbReference type="Proteomes" id="UP000542811"/>
    </source>
</evidence>
<gene>
    <name evidence="1" type="ORF">FHS25_005186</name>
</gene>
<comment type="caution">
    <text evidence="1">The sequence shown here is derived from an EMBL/GenBank/DDBJ whole genome shotgun (WGS) entry which is preliminary data.</text>
</comment>
<dbReference type="RefSeq" id="WP_077979594.1">
    <property type="nucleotide sequence ID" value="NZ_JACHXX010000008.1"/>
</dbReference>
<proteinExistence type="predicted"/>
<dbReference type="Proteomes" id="UP000542811">
    <property type="component" value="Unassembled WGS sequence"/>
</dbReference>
<accession>A0ABR6GEI3</accession>
<name>A0ABR6GEI3_9HYPH</name>